<evidence type="ECO:0000256" key="1">
    <source>
        <dbReference type="ARBA" id="ARBA00023125"/>
    </source>
</evidence>
<name>A0A370I2K7_9NOCA</name>
<evidence type="ECO:0000313" key="2">
    <source>
        <dbReference type="EMBL" id="RDI64800.1"/>
    </source>
</evidence>
<dbReference type="AlphaFoldDB" id="A0A370I2K7"/>
<accession>A0A370I2K7</accession>
<dbReference type="InterPro" id="IPR010998">
    <property type="entry name" value="Integrase_recombinase_N"/>
</dbReference>
<comment type="caution">
    <text evidence="2">The sequence shown here is derived from an EMBL/GenBank/DDBJ whole genome shotgun (WGS) entry which is preliminary data.</text>
</comment>
<gene>
    <name evidence="2" type="ORF">DFR76_107176</name>
</gene>
<keyword evidence="1" id="KW-0238">DNA-binding</keyword>
<evidence type="ECO:0000313" key="3">
    <source>
        <dbReference type="Proteomes" id="UP000254869"/>
    </source>
</evidence>
<reference evidence="2 3" key="1">
    <citation type="submission" date="2018-07" db="EMBL/GenBank/DDBJ databases">
        <title>Genomic Encyclopedia of Type Strains, Phase IV (KMG-IV): sequencing the most valuable type-strain genomes for metagenomic binning, comparative biology and taxonomic classification.</title>
        <authorList>
            <person name="Goeker M."/>
        </authorList>
    </citation>
    <scope>NUCLEOTIDE SEQUENCE [LARGE SCALE GENOMIC DNA]</scope>
    <source>
        <strain evidence="2 3">DSM 44290</strain>
    </source>
</reference>
<proteinExistence type="predicted"/>
<organism evidence="2 3">
    <name type="scientific">Nocardia pseudobrasiliensis</name>
    <dbReference type="NCBI Taxonomy" id="45979"/>
    <lineage>
        <taxon>Bacteria</taxon>
        <taxon>Bacillati</taxon>
        <taxon>Actinomycetota</taxon>
        <taxon>Actinomycetes</taxon>
        <taxon>Mycobacteriales</taxon>
        <taxon>Nocardiaceae</taxon>
        <taxon>Nocardia</taxon>
    </lineage>
</organism>
<dbReference type="EMBL" id="QQBC01000007">
    <property type="protein sequence ID" value="RDI64800.1"/>
    <property type="molecule type" value="Genomic_DNA"/>
</dbReference>
<protein>
    <submittedName>
        <fullName evidence="2">Uncharacterized protein</fullName>
    </submittedName>
</protein>
<dbReference type="GO" id="GO:0003677">
    <property type="term" value="F:DNA binding"/>
    <property type="evidence" value="ECO:0007669"/>
    <property type="project" value="UniProtKB-KW"/>
</dbReference>
<sequence length="52" mass="5878">MALHFQFLRTVLHVAVDDGILTTNPCKKVKVRERPDSAKSVAQLLTWARCGR</sequence>
<dbReference type="Gene3D" id="1.10.150.130">
    <property type="match status" value="1"/>
</dbReference>
<keyword evidence="3" id="KW-1185">Reference proteome</keyword>
<dbReference type="Proteomes" id="UP000254869">
    <property type="component" value="Unassembled WGS sequence"/>
</dbReference>